<dbReference type="OrthoDB" id="5812818at2759"/>
<proteinExistence type="predicted"/>
<dbReference type="Proteomes" id="UP000053676">
    <property type="component" value="Unassembled WGS sequence"/>
</dbReference>
<dbReference type="AlphaFoldDB" id="W2SKX9"/>
<protein>
    <submittedName>
        <fullName evidence="2">Uncharacterized protein</fullName>
    </submittedName>
</protein>
<sequence length="158" mass="18240">EPASSCHVVRIGGNRIGSNYRRSSIRESGSRISYQRKEACCHSNHIWYDNRIPIPRCATNLVSYRIFRHMHANVNRCFQRCQECVSNRCWSDGGTCLRWNIAGLHGCWGFYKTLALVSYVEYVDTKSLTYCPQALFYTSLIVFILHIILIVTKCCCCK</sequence>
<gene>
    <name evidence="2" type="ORF">NECAME_19437</name>
</gene>
<evidence type="ECO:0000313" key="3">
    <source>
        <dbReference type="Proteomes" id="UP000053676"/>
    </source>
</evidence>
<keyword evidence="1" id="KW-1133">Transmembrane helix</keyword>
<keyword evidence="1" id="KW-0812">Transmembrane</keyword>
<keyword evidence="3" id="KW-1185">Reference proteome</keyword>
<keyword evidence="1" id="KW-0472">Membrane</keyword>
<organism evidence="2 3">
    <name type="scientific">Necator americanus</name>
    <name type="common">Human hookworm</name>
    <dbReference type="NCBI Taxonomy" id="51031"/>
    <lineage>
        <taxon>Eukaryota</taxon>
        <taxon>Metazoa</taxon>
        <taxon>Ecdysozoa</taxon>
        <taxon>Nematoda</taxon>
        <taxon>Chromadorea</taxon>
        <taxon>Rhabditida</taxon>
        <taxon>Rhabditina</taxon>
        <taxon>Rhabditomorpha</taxon>
        <taxon>Strongyloidea</taxon>
        <taxon>Ancylostomatidae</taxon>
        <taxon>Bunostominae</taxon>
        <taxon>Necator</taxon>
    </lineage>
</organism>
<feature type="transmembrane region" description="Helical" evidence="1">
    <location>
        <begin position="134"/>
        <end position="152"/>
    </location>
</feature>
<dbReference type="EMBL" id="KI668984">
    <property type="protein sequence ID" value="ETN70250.1"/>
    <property type="molecule type" value="Genomic_DNA"/>
</dbReference>
<dbReference type="KEGG" id="nai:NECAME_19437"/>
<evidence type="ECO:0000313" key="2">
    <source>
        <dbReference type="EMBL" id="ETN70250.1"/>
    </source>
</evidence>
<reference evidence="3" key="1">
    <citation type="journal article" date="2014" name="Nat. Genet.">
        <title>Genome of the human hookworm Necator americanus.</title>
        <authorList>
            <person name="Tang Y.T."/>
            <person name="Gao X."/>
            <person name="Rosa B.A."/>
            <person name="Abubucker S."/>
            <person name="Hallsworth-Pepin K."/>
            <person name="Martin J."/>
            <person name="Tyagi R."/>
            <person name="Heizer E."/>
            <person name="Zhang X."/>
            <person name="Bhonagiri-Palsikar V."/>
            <person name="Minx P."/>
            <person name="Warren W.C."/>
            <person name="Wang Q."/>
            <person name="Zhan B."/>
            <person name="Hotez P.J."/>
            <person name="Sternberg P.W."/>
            <person name="Dougall A."/>
            <person name="Gaze S.T."/>
            <person name="Mulvenna J."/>
            <person name="Sotillo J."/>
            <person name="Ranganathan S."/>
            <person name="Rabelo E.M."/>
            <person name="Wilson R.K."/>
            <person name="Felgner P.L."/>
            <person name="Bethony J."/>
            <person name="Hawdon J.M."/>
            <person name="Gasser R.B."/>
            <person name="Loukas A."/>
            <person name="Mitreva M."/>
        </authorList>
    </citation>
    <scope>NUCLEOTIDE SEQUENCE [LARGE SCALE GENOMIC DNA]</scope>
</reference>
<name>W2SKX9_NECAM</name>
<feature type="non-terminal residue" evidence="2">
    <location>
        <position position="1"/>
    </location>
</feature>
<evidence type="ECO:0000256" key="1">
    <source>
        <dbReference type="SAM" id="Phobius"/>
    </source>
</evidence>
<accession>W2SKX9</accession>